<keyword evidence="1" id="KW-0812">Transmembrane</keyword>
<keyword evidence="1" id="KW-0472">Membrane</keyword>
<feature type="transmembrane region" description="Helical" evidence="1">
    <location>
        <begin position="484"/>
        <end position="504"/>
    </location>
</feature>
<evidence type="ECO:0000256" key="1">
    <source>
        <dbReference type="SAM" id="Phobius"/>
    </source>
</evidence>
<feature type="transmembrane region" description="Helical" evidence="1">
    <location>
        <begin position="139"/>
        <end position="158"/>
    </location>
</feature>
<reference evidence="2 3" key="1">
    <citation type="journal article" date="2009" name="Stand. Genomic Sci.">
        <title>Complete genome sequence of Halorhabdus utahensis type strain (AX-2).</title>
        <authorList>
            <person name="Anderson I."/>
            <person name="Tindall B.J."/>
            <person name="Pomrenke H."/>
            <person name="Goker M."/>
            <person name="Lapidus A."/>
            <person name="Nolan M."/>
            <person name="Copeland A."/>
            <person name="Glavina Del Rio T."/>
            <person name="Chen F."/>
            <person name="Tice H."/>
            <person name="Cheng J.F."/>
            <person name="Lucas S."/>
            <person name="Chertkov O."/>
            <person name="Bruce D."/>
            <person name="Brettin T."/>
            <person name="Detter J.C."/>
            <person name="Han C."/>
            <person name="Goodwin L."/>
            <person name="Land M."/>
            <person name="Hauser L."/>
            <person name="Chang Y.J."/>
            <person name="Jeffries C.D."/>
            <person name="Pitluck S."/>
            <person name="Pati A."/>
            <person name="Mavromatis K."/>
            <person name="Ivanova N."/>
            <person name="Ovchinnikova G."/>
            <person name="Chen A."/>
            <person name="Palaniappan K."/>
            <person name="Chain P."/>
            <person name="Rohde M."/>
            <person name="Bristow J."/>
            <person name="Eisen J.A."/>
            <person name="Markowitz V."/>
            <person name="Hugenholtz P."/>
            <person name="Kyrpides N.C."/>
            <person name="Klenk H.P."/>
        </authorList>
    </citation>
    <scope>NUCLEOTIDE SEQUENCE [LARGE SCALE GENOMIC DNA]</scope>
    <source>
        <strain evidence="3">DSM 12940 / JCM 11049 / AX-2</strain>
    </source>
</reference>
<feature type="transmembrane region" description="Helical" evidence="1">
    <location>
        <begin position="41"/>
        <end position="59"/>
    </location>
</feature>
<dbReference type="HOGENOM" id="CLU_414831_0_0_2"/>
<gene>
    <name evidence="2" type="ordered locus">Huta_0473</name>
</gene>
<evidence type="ECO:0000313" key="2">
    <source>
        <dbReference type="EMBL" id="ACV10660.1"/>
    </source>
</evidence>
<dbReference type="Proteomes" id="UP000002071">
    <property type="component" value="Chromosome"/>
</dbReference>
<proteinExistence type="predicted"/>
<dbReference type="STRING" id="519442.Huta_0473"/>
<feature type="transmembrane region" description="Helical" evidence="1">
    <location>
        <begin position="457"/>
        <end position="478"/>
    </location>
</feature>
<feature type="transmembrane region" description="Helical" evidence="1">
    <location>
        <begin position="264"/>
        <end position="285"/>
    </location>
</feature>
<evidence type="ECO:0008006" key="4">
    <source>
        <dbReference type="Google" id="ProtNLM"/>
    </source>
</evidence>
<feature type="transmembrane region" description="Helical" evidence="1">
    <location>
        <begin position="317"/>
        <end position="335"/>
    </location>
</feature>
<dbReference type="AlphaFoldDB" id="C7NS53"/>
<keyword evidence="1" id="KW-1133">Transmembrane helix</keyword>
<keyword evidence="3" id="KW-1185">Reference proteome</keyword>
<feature type="transmembrane region" description="Helical" evidence="1">
    <location>
        <begin position="511"/>
        <end position="530"/>
    </location>
</feature>
<protein>
    <recommendedName>
        <fullName evidence="4">Glycosyltransferase RgtA/B/C/D-like domain-containing protein</fullName>
    </recommendedName>
</protein>
<name>C7NS53_HALUD</name>
<dbReference type="EMBL" id="CP001687">
    <property type="protein sequence ID" value="ACV10660.1"/>
    <property type="molecule type" value="Genomic_DNA"/>
</dbReference>
<feature type="transmembrane region" description="Helical" evidence="1">
    <location>
        <begin position="219"/>
        <end position="237"/>
    </location>
</feature>
<feature type="transmembrane region" description="Helical" evidence="1">
    <location>
        <begin position="87"/>
        <end position="106"/>
    </location>
</feature>
<dbReference type="eggNOG" id="arCOG03188">
    <property type="taxonomic scope" value="Archaea"/>
</dbReference>
<accession>C7NS53</accession>
<feature type="transmembrane region" description="Helical" evidence="1">
    <location>
        <begin position="424"/>
        <end position="445"/>
    </location>
</feature>
<organism evidence="2 3">
    <name type="scientific">Halorhabdus utahensis (strain DSM 12940 / JCM 11049 / AX-2)</name>
    <dbReference type="NCBI Taxonomy" id="519442"/>
    <lineage>
        <taxon>Archaea</taxon>
        <taxon>Methanobacteriati</taxon>
        <taxon>Methanobacteriota</taxon>
        <taxon>Stenosarchaea group</taxon>
        <taxon>Halobacteria</taxon>
        <taxon>Halobacteriales</taxon>
        <taxon>Haloarculaceae</taxon>
        <taxon>Halorhabdus</taxon>
    </lineage>
</organism>
<feature type="transmembrane region" description="Helical" evidence="1">
    <location>
        <begin position="347"/>
        <end position="366"/>
    </location>
</feature>
<feature type="transmembrane region" description="Helical" evidence="1">
    <location>
        <begin position="115"/>
        <end position="133"/>
    </location>
</feature>
<evidence type="ECO:0000313" key="3">
    <source>
        <dbReference type="Proteomes" id="UP000002071"/>
    </source>
</evidence>
<dbReference type="KEGG" id="hut:Huta_0473"/>
<sequence>MSNRGFTKWLSMDHDVDISAAKVGIAASILLLGLRTLAAQAFLLVIPLAAGVGSVVYLINRPDRVSNLVNWRSRRLETASVTLPKSVAQLLPTLTFVVLAGFVVAIHRAGTRTNLVYLLTATVGVAILAQLLFVDDGHLTPAIILFEILVAGTVLRLAPLYVTPGYVGIDNWTHATVFIDGIVRTGSLGPLAESKYIMAPIYHIIGATGELFFGSTRDGLYLTLGLFVPLSALFIYGTGKLLIPERWALLATAFLVFSEQFIRWGMYIIPTSLGLALFLVVFYAVTRIFVGYTERWVVALLLAASLAIVFIHQVSTAVTIVFLGIATLVAVTLGLTGRSAFEGDRTAGALGGVFLVTLVVTVASWANTPFPGQGTFLWTEISVVQEAMSTKAGFLNLASTGSEASQMIGGPVETGTLLAKTVPYIELLGFGLLLLAAVVGGLHMLGWKHVPDLTYTYLLAGGGLFVAVFGLSLFGFRALLPTRWIAFLYVSMALLGAIGLYYLSRSGHRRVVLVVFVLVSVGYPTSMAVAEKATLDNPVFDDQFKRFAYTEAEIATVDTIREMKPPASGATVASDHPYIGLIERYGRYEERAINLELTQKGAATTADAVIYREYQSSGPVTFHRAEGSDLTQVPAAVETAVCPPDWNVAYANDQAKICTPTGGTP</sequence>
<feature type="transmembrane region" description="Helical" evidence="1">
    <location>
        <begin position="292"/>
        <end position="311"/>
    </location>
</feature>